<evidence type="ECO:0000256" key="4">
    <source>
        <dbReference type="ARBA" id="ARBA00022692"/>
    </source>
</evidence>
<evidence type="ECO:0000256" key="5">
    <source>
        <dbReference type="ARBA" id="ARBA00022989"/>
    </source>
</evidence>
<feature type="transmembrane region" description="Helical" evidence="7">
    <location>
        <begin position="239"/>
        <end position="263"/>
    </location>
</feature>
<dbReference type="PANTHER" id="PTHR43549">
    <property type="entry name" value="MULTIDRUG RESISTANCE PROTEIN YPNP-RELATED"/>
    <property type="match status" value="1"/>
</dbReference>
<reference evidence="9" key="1">
    <citation type="submission" date="2016-11" db="EMBL/GenBank/DDBJ databases">
        <authorList>
            <person name="Varghese N."/>
            <person name="Submissions S."/>
        </authorList>
    </citation>
    <scope>NUCLEOTIDE SEQUENCE [LARGE SCALE GENOMIC DNA]</scope>
    <source>
        <strain evidence="9">DSM 15807</strain>
    </source>
</reference>
<dbReference type="InterPro" id="IPR048279">
    <property type="entry name" value="MdtK-like"/>
</dbReference>
<feature type="transmembrane region" description="Helical" evidence="7">
    <location>
        <begin position="49"/>
        <end position="72"/>
    </location>
</feature>
<feature type="transmembrane region" description="Helical" evidence="7">
    <location>
        <begin position="93"/>
        <end position="116"/>
    </location>
</feature>
<dbReference type="PANTHER" id="PTHR43549:SF2">
    <property type="entry name" value="MULTIDRUG RESISTANCE PROTEIN NORM-RELATED"/>
    <property type="match status" value="1"/>
</dbReference>
<dbReference type="OrthoDB" id="9811110at2"/>
<comment type="subcellular location">
    <subcellularLocation>
        <location evidence="1">Cell membrane</location>
        <topology evidence="1">Multi-pass membrane protein</topology>
    </subcellularLocation>
</comment>
<dbReference type="PIRSF" id="PIRSF006603">
    <property type="entry name" value="DinF"/>
    <property type="match status" value="1"/>
</dbReference>
<feature type="transmembrane region" description="Helical" evidence="7">
    <location>
        <begin position="318"/>
        <end position="342"/>
    </location>
</feature>
<feature type="transmembrane region" description="Helical" evidence="7">
    <location>
        <begin position="166"/>
        <end position="188"/>
    </location>
</feature>
<dbReference type="Pfam" id="PF01554">
    <property type="entry name" value="MatE"/>
    <property type="match status" value="2"/>
</dbReference>
<keyword evidence="2" id="KW-0813">Transport</keyword>
<dbReference type="RefSeq" id="WP_073073034.1">
    <property type="nucleotide sequence ID" value="NZ_FQXN01000004.1"/>
</dbReference>
<keyword evidence="9" id="KW-1185">Reference proteome</keyword>
<evidence type="ECO:0000256" key="2">
    <source>
        <dbReference type="ARBA" id="ARBA00022448"/>
    </source>
</evidence>
<protein>
    <submittedName>
        <fullName evidence="8">Putative efflux protein, MATE family</fullName>
    </submittedName>
</protein>
<dbReference type="GO" id="GO:0005886">
    <property type="term" value="C:plasma membrane"/>
    <property type="evidence" value="ECO:0007669"/>
    <property type="project" value="UniProtKB-SubCell"/>
</dbReference>
<feature type="transmembrane region" description="Helical" evidence="7">
    <location>
        <begin position="421"/>
        <end position="441"/>
    </location>
</feature>
<keyword evidence="5 7" id="KW-1133">Transmembrane helix</keyword>
<feature type="transmembrane region" description="Helical" evidence="7">
    <location>
        <begin position="362"/>
        <end position="383"/>
    </location>
</feature>
<accession>A0A1M5T085</accession>
<evidence type="ECO:0000313" key="8">
    <source>
        <dbReference type="EMBL" id="SHH44030.1"/>
    </source>
</evidence>
<feature type="transmembrane region" description="Helical" evidence="7">
    <location>
        <begin position="283"/>
        <end position="306"/>
    </location>
</feature>
<evidence type="ECO:0000256" key="1">
    <source>
        <dbReference type="ARBA" id="ARBA00004651"/>
    </source>
</evidence>
<dbReference type="GO" id="GO:0015297">
    <property type="term" value="F:antiporter activity"/>
    <property type="evidence" value="ECO:0007669"/>
    <property type="project" value="InterPro"/>
</dbReference>
<keyword evidence="3" id="KW-1003">Cell membrane</keyword>
<evidence type="ECO:0000256" key="6">
    <source>
        <dbReference type="ARBA" id="ARBA00023136"/>
    </source>
</evidence>
<evidence type="ECO:0000256" key="7">
    <source>
        <dbReference type="SAM" id="Phobius"/>
    </source>
</evidence>
<feature type="transmembrane region" description="Helical" evidence="7">
    <location>
        <begin position="395"/>
        <end position="415"/>
    </location>
</feature>
<dbReference type="AlphaFoldDB" id="A0A1M5T085"/>
<evidence type="ECO:0000313" key="9">
    <source>
        <dbReference type="Proteomes" id="UP000242592"/>
    </source>
</evidence>
<sequence length="454" mass="49685">METKGVKLLKGDPKKAILKLSTPMILAMFVQTMYNLVDGIWVAGLGPKSLAAIGVFFPIFMIIISLASGLGVGASSVIARKIGEKDKKLVDSAAINSIVLSVFFGVISSIFFLIFIGKILKIIGASEEILTLTLEYAYVIIFSTTLLFFNNVVNGILRGEGDAKKAMYAITIGSILNIFLDPLFIYTFNFGIKGAAYATVFSIFISTVLIIYWLFIKRNTYVSLYVRGFKINFKIMKEVLKVGIPSSIAQISMSIAMFVLNIFAVRSGGDFGVAVFTSAWRIINFGTVPLLGIATAVTSVTGASYGQKNGEKLEIAHIFAIKFGLIISIFVMLSIMIFAPVIAKIFTYSSEGSKIYVELVEALRILSFFLPGVPFGMLTSAMFQGIGQGIKSMIVSVNRTIIMQVLFSYLYIFILNIGLKGVWWGIVTGNATSAVITFFWGRSTVKKLKKIFLK</sequence>
<feature type="transmembrane region" description="Helical" evidence="7">
    <location>
        <begin position="136"/>
        <end position="154"/>
    </location>
</feature>
<dbReference type="InterPro" id="IPR002528">
    <property type="entry name" value="MATE_fam"/>
</dbReference>
<dbReference type="CDD" id="cd13147">
    <property type="entry name" value="MATE_MJ0709_like"/>
    <property type="match status" value="1"/>
</dbReference>
<dbReference type="InterPro" id="IPR052031">
    <property type="entry name" value="Membrane_Transporter-Flippase"/>
</dbReference>
<feature type="transmembrane region" description="Helical" evidence="7">
    <location>
        <begin position="194"/>
        <end position="215"/>
    </location>
</feature>
<dbReference type="Proteomes" id="UP000242592">
    <property type="component" value="Unassembled WGS sequence"/>
</dbReference>
<dbReference type="EMBL" id="FQXN01000004">
    <property type="protein sequence ID" value="SHH44030.1"/>
    <property type="molecule type" value="Genomic_DNA"/>
</dbReference>
<dbReference type="GO" id="GO:0042910">
    <property type="term" value="F:xenobiotic transmembrane transporter activity"/>
    <property type="evidence" value="ECO:0007669"/>
    <property type="project" value="InterPro"/>
</dbReference>
<feature type="transmembrane region" description="Helical" evidence="7">
    <location>
        <begin position="16"/>
        <end position="37"/>
    </location>
</feature>
<keyword evidence="6 7" id="KW-0472">Membrane</keyword>
<dbReference type="STRING" id="1123380.SAMN02745199_1090"/>
<name>A0A1M5T085_9BACT</name>
<evidence type="ECO:0000256" key="3">
    <source>
        <dbReference type="ARBA" id="ARBA00022475"/>
    </source>
</evidence>
<gene>
    <name evidence="8" type="ORF">SAMN02745199_1090</name>
</gene>
<organism evidence="8 9">
    <name type="scientific">Thermosipho atlanticus DSM 15807</name>
    <dbReference type="NCBI Taxonomy" id="1123380"/>
    <lineage>
        <taxon>Bacteria</taxon>
        <taxon>Thermotogati</taxon>
        <taxon>Thermotogota</taxon>
        <taxon>Thermotogae</taxon>
        <taxon>Thermotogales</taxon>
        <taxon>Fervidobacteriaceae</taxon>
        <taxon>Thermosipho</taxon>
    </lineage>
</organism>
<proteinExistence type="predicted"/>
<dbReference type="NCBIfam" id="TIGR00797">
    <property type="entry name" value="matE"/>
    <property type="match status" value="1"/>
</dbReference>
<keyword evidence="4 7" id="KW-0812">Transmembrane</keyword>